<keyword evidence="5 6" id="KW-0418">Kinase</keyword>
<keyword evidence="8" id="KW-1185">Reference proteome</keyword>
<dbReference type="InterPro" id="IPR033690">
    <property type="entry name" value="Adenylat_kinase_CS"/>
</dbReference>
<dbReference type="PANTHER" id="PTHR23359">
    <property type="entry name" value="NUCLEOTIDE KINASE"/>
    <property type="match status" value="1"/>
</dbReference>
<organism evidence="7 8">
    <name type="scientific">Zingiber officinale</name>
    <name type="common">Ginger</name>
    <name type="synonym">Amomum zingiber</name>
    <dbReference type="NCBI Taxonomy" id="94328"/>
    <lineage>
        <taxon>Eukaryota</taxon>
        <taxon>Viridiplantae</taxon>
        <taxon>Streptophyta</taxon>
        <taxon>Embryophyta</taxon>
        <taxon>Tracheophyta</taxon>
        <taxon>Spermatophyta</taxon>
        <taxon>Magnoliopsida</taxon>
        <taxon>Liliopsida</taxon>
        <taxon>Zingiberales</taxon>
        <taxon>Zingiberaceae</taxon>
        <taxon>Zingiber</taxon>
    </lineage>
</organism>
<keyword evidence="4" id="KW-0547">Nucleotide-binding</keyword>
<evidence type="ECO:0000256" key="4">
    <source>
        <dbReference type="ARBA" id="ARBA00022741"/>
    </source>
</evidence>
<keyword evidence="3 6" id="KW-0808">Transferase</keyword>
<evidence type="ECO:0000313" key="7">
    <source>
        <dbReference type="EMBL" id="KAG6488556.1"/>
    </source>
</evidence>
<dbReference type="AlphaFoldDB" id="A0A8J5FNN0"/>
<accession>A0A8J5FNN0</accession>
<comment type="caution">
    <text evidence="7">The sequence shown here is derived from an EMBL/GenBank/DDBJ whole genome shotgun (WGS) entry which is preliminary data.</text>
</comment>
<evidence type="ECO:0000313" key="8">
    <source>
        <dbReference type="Proteomes" id="UP000734854"/>
    </source>
</evidence>
<dbReference type="CDD" id="cd01428">
    <property type="entry name" value="ADK"/>
    <property type="match status" value="1"/>
</dbReference>
<comment type="similarity">
    <text evidence="1 6">Belongs to the adenylate kinase family.</text>
</comment>
<dbReference type="InterPro" id="IPR000850">
    <property type="entry name" value="Adenylat/UMP-CMP_kin"/>
</dbReference>
<dbReference type="Proteomes" id="UP000734854">
    <property type="component" value="Unassembled WGS sequence"/>
</dbReference>
<evidence type="ECO:0000256" key="2">
    <source>
        <dbReference type="ARBA" id="ARBA00012955"/>
    </source>
</evidence>
<reference evidence="7 8" key="1">
    <citation type="submission" date="2020-08" db="EMBL/GenBank/DDBJ databases">
        <title>Plant Genome Project.</title>
        <authorList>
            <person name="Zhang R.-G."/>
        </authorList>
    </citation>
    <scope>NUCLEOTIDE SEQUENCE [LARGE SCALE GENOMIC DNA]</scope>
    <source>
        <tissue evidence="7">Rhizome</tissue>
    </source>
</reference>
<evidence type="ECO:0000256" key="1">
    <source>
        <dbReference type="ARBA" id="ARBA00007220"/>
    </source>
</evidence>
<dbReference type="GO" id="GO:0005524">
    <property type="term" value="F:ATP binding"/>
    <property type="evidence" value="ECO:0007669"/>
    <property type="project" value="InterPro"/>
</dbReference>
<evidence type="ECO:0000256" key="5">
    <source>
        <dbReference type="ARBA" id="ARBA00022777"/>
    </source>
</evidence>
<dbReference type="Pfam" id="PF00406">
    <property type="entry name" value="ADK"/>
    <property type="match status" value="1"/>
</dbReference>
<evidence type="ECO:0000256" key="3">
    <source>
        <dbReference type="ARBA" id="ARBA00022679"/>
    </source>
</evidence>
<dbReference type="PRINTS" id="PR00094">
    <property type="entry name" value="ADENYLTKNASE"/>
</dbReference>
<dbReference type="GO" id="GO:0004017">
    <property type="term" value="F:AMP kinase activity"/>
    <property type="evidence" value="ECO:0007669"/>
    <property type="project" value="UniProtKB-EC"/>
</dbReference>
<dbReference type="PROSITE" id="PS00113">
    <property type="entry name" value="ADENYLATE_KINASE"/>
    <property type="match status" value="1"/>
</dbReference>
<dbReference type="EC" id="2.7.4.3" evidence="2"/>
<dbReference type="SUPFAM" id="SSF52540">
    <property type="entry name" value="P-loop containing nucleoside triphosphate hydrolases"/>
    <property type="match status" value="1"/>
</dbReference>
<dbReference type="InterPro" id="IPR027417">
    <property type="entry name" value="P-loop_NTPase"/>
</dbReference>
<proteinExistence type="inferred from homology"/>
<protein>
    <recommendedName>
        <fullName evidence="2">adenylate kinase</fullName>
        <ecNumber evidence="2">2.7.4.3</ecNumber>
    </recommendedName>
</protein>
<name>A0A8J5FNN0_ZINOF</name>
<dbReference type="EMBL" id="JACMSC010000014">
    <property type="protein sequence ID" value="KAG6488556.1"/>
    <property type="molecule type" value="Genomic_DNA"/>
</dbReference>
<gene>
    <name evidence="7" type="ORF">ZIOFF_049802</name>
</gene>
<evidence type="ECO:0000256" key="6">
    <source>
        <dbReference type="RuleBase" id="RU003330"/>
    </source>
</evidence>
<sequence length="307" mass="34301">MTQSTIISASMAGISRLGDAAGSLARRIFPTPSHRRSFAAAALAEMDYWTEWEEEEEELGRHASMVAAETCRERRTRGLQWVFMGIPGVQRSGYATRVAKLLDVPYISMGSLVRQELHPNSSLYKMIVNAMNDGKLVPEEIIFGILSKRLEDGYQRGDSGFILDGIPRTRTQAEILDQIADIDLVVNLKCVQDCFVKKHFGADICSHCGKTSDAIKLESTRKNPCLDTCTCHVQLNSSSAVDMNNHRIEKSLVYTQQIHQLEDYYRKQKKLLDVQVIGSPGQTWQGLLAALNLQHMDNASPSQKLTV</sequence>
<dbReference type="Gene3D" id="3.40.50.300">
    <property type="entry name" value="P-loop containing nucleotide triphosphate hydrolases"/>
    <property type="match status" value="1"/>
</dbReference>